<comment type="caution">
    <text evidence="1">The sequence shown here is derived from an EMBL/GenBank/DDBJ whole genome shotgun (WGS) entry which is preliminary data.</text>
</comment>
<sequence length="390" mass="43306">MSDHIRGTQAIFAAEFFDFDGAPMTPADAESWPAVVIRDPDGTVVVTGVGMKIADGRYQFGWFVPTSATMTAEGLPWTIDWSFVTSNGHTRAETEKFGVVDRIESTPEERSHTYLTNNGGTIRATIRSERKLEEVVLTVKNTGGGTLYTVAGVATNAVQSNNANPNRLVNEVAQDGEYLYYYDVGPLTSGEYQLHWNILESVVSERHVIVQIVRAAPDIFWHYNAELRTLIDKLQKSQSIQQAYTDADVYSYVKGGLDILNFYNPPTDFVLGDIPLTGSRGLRTALIYTSAIHAINAQQILEIELSFDHSGQTVTLGYNHDYSGVLSNLQAVLERFAESKMHIFRKSQGAAFSGARIKNYRWTNRVFRLDRSLRGIVPPGGAALWRNLGI</sequence>
<organism evidence="1">
    <name type="scientific">marine sediment metagenome</name>
    <dbReference type="NCBI Taxonomy" id="412755"/>
    <lineage>
        <taxon>unclassified sequences</taxon>
        <taxon>metagenomes</taxon>
        <taxon>ecological metagenomes</taxon>
    </lineage>
</organism>
<gene>
    <name evidence="1" type="ORF">LCGC14_0723970</name>
</gene>
<name>A0A0F9SWV3_9ZZZZ</name>
<proteinExistence type="predicted"/>
<reference evidence="1" key="1">
    <citation type="journal article" date="2015" name="Nature">
        <title>Complex archaea that bridge the gap between prokaryotes and eukaryotes.</title>
        <authorList>
            <person name="Spang A."/>
            <person name="Saw J.H."/>
            <person name="Jorgensen S.L."/>
            <person name="Zaremba-Niedzwiedzka K."/>
            <person name="Martijn J."/>
            <person name="Lind A.E."/>
            <person name="van Eijk R."/>
            <person name="Schleper C."/>
            <person name="Guy L."/>
            <person name="Ettema T.J."/>
        </authorList>
    </citation>
    <scope>NUCLEOTIDE SEQUENCE</scope>
</reference>
<evidence type="ECO:0000313" key="1">
    <source>
        <dbReference type="EMBL" id="KKN41376.1"/>
    </source>
</evidence>
<accession>A0A0F9SWV3</accession>
<protein>
    <submittedName>
        <fullName evidence="1">Uncharacterized protein</fullName>
    </submittedName>
</protein>
<dbReference type="AlphaFoldDB" id="A0A0F9SWV3"/>
<dbReference type="EMBL" id="LAZR01001651">
    <property type="protein sequence ID" value="KKN41376.1"/>
    <property type="molecule type" value="Genomic_DNA"/>
</dbReference>